<comment type="caution">
    <text evidence="10">The sequence shown here is derived from an EMBL/GenBank/DDBJ whole genome shotgun (WGS) entry which is preliminary data.</text>
</comment>
<comment type="subcellular location">
    <subcellularLocation>
        <location evidence="1">Cell inner membrane</location>
        <topology evidence="1">Multi-pass membrane protein</topology>
    </subcellularLocation>
</comment>
<gene>
    <name evidence="10" type="ORF">NYR02_15670</name>
</gene>
<evidence type="ECO:0000256" key="1">
    <source>
        <dbReference type="ARBA" id="ARBA00004429"/>
    </source>
</evidence>
<dbReference type="InterPro" id="IPR018076">
    <property type="entry name" value="T2SS_GspF_dom"/>
</dbReference>
<keyword evidence="5 8" id="KW-0812">Transmembrane</keyword>
<evidence type="ECO:0000256" key="8">
    <source>
        <dbReference type="SAM" id="Phobius"/>
    </source>
</evidence>
<organism evidence="10 11">
    <name type="scientific">Thalassolituus pacificus</name>
    <dbReference type="NCBI Taxonomy" id="2975440"/>
    <lineage>
        <taxon>Bacteria</taxon>
        <taxon>Pseudomonadati</taxon>
        <taxon>Pseudomonadota</taxon>
        <taxon>Gammaproteobacteria</taxon>
        <taxon>Oceanospirillales</taxon>
        <taxon>Oceanospirillaceae</taxon>
        <taxon>Thalassolituus</taxon>
    </lineage>
</organism>
<evidence type="ECO:0000256" key="5">
    <source>
        <dbReference type="ARBA" id="ARBA00022692"/>
    </source>
</evidence>
<dbReference type="AlphaFoldDB" id="A0A9X2WIM4"/>
<keyword evidence="3" id="KW-1003">Cell membrane</keyword>
<feature type="domain" description="Type II secretion system protein GspF" evidence="9">
    <location>
        <begin position="73"/>
        <end position="195"/>
    </location>
</feature>
<evidence type="ECO:0000256" key="4">
    <source>
        <dbReference type="ARBA" id="ARBA00022519"/>
    </source>
</evidence>
<dbReference type="Proteomes" id="UP001147830">
    <property type="component" value="Unassembled WGS sequence"/>
</dbReference>
<proteinExistence type="inferred from homology"/>
<keyword evidence="7 8" id="KW-0472">Membrane</keyword>
<evidence type="ECO:0000313" key="10">
    <source>
        <dbReference type="EMBL" id="MCT7360462.1"/>
    </source>
</evidence>
<feature type="transmembrane region" description="Helical" evidence="8">
    <location>
        <begin position="225"/>
        <end position="244"/>
    </location>
</feature>
<dbReference type="GO" id="GO:0005886">
    <property type="term" value="C:plasma membrane"/>
    <property type="evidence" value="ECO:0007669"/>
    <property type="project" value="UniProtKB-SubCell"/>
</dbReference>
<evidence type="ECO:0000256" key="7">
    <source>
        <dbReference type="ARBA" id="ARBA00023136"/>
    </source>
</evidence>
<sequence>MAEFVYRGRDHRGQAVNGVIAAGSSQSALDQLQQQQIIVLALDEAEEVQESSGFNMTLWSRERISADELILLTRQLYSLSKAGVPIIRALTGLAESSVNPAIKNTLNGINHSLVSGSDLVTAFRQYPQYFSPIFVSMVHIGETTGHLSDALLKLISHLEMERETRKRIKAALRYPTMVVGSIGIAMVVITMFVIPSFSNVFNNLGAELPWATRVLMGTSQFMQDYWLLLLVMLSVSFFAFRYYIKTPQGALFWDEKKLKMPILGSIFERIALARFSRSFAMLMAAGVPILQGLSIVAESVGNRFIGAAVKSMQHGIERGDRLTNTAIATGLFTPLVLQMMSVGEETGSIDSLLDEVADFYEQEIDYDLKRLADAIEPILLVFLGVMVLILALGVFLPIWDLSRVATGR</sequence>
<feature type="transmembrane region" description="Helical" evidence="8">
    <location>
        <begin position="378"/>
        <end position="399"/>
    </location>
</feature>
<dbReference type="Gene3D" id="1.20.81.30">
    <property type="entry name" value="Type II secretion system (T2SS), domain F"/>
    <property type="match status" value="2"/>
</dbReference>
<dbReference type="FunFam" id="1.20.81.30:FF:000001">
    <property type="entry name" value="Type II secretion system protein F"/>
    <property type="match status" value="2"/>
</dbReference>
<dbReference type="EMBL" id="JAOANI010000028">
    <property type="protein sequence ID" value="MCT7360462.1"/>
    <property type="molecule type" value="Genomic_DNA"/>
</dbReference>
<dbReference type="GO" id="GO:0015628">
    <property type="term" value="P:protein secretion by the type II secretion system"/>
    <property type="evidence" value="ECO:0007669"/>
    <property type="project" value="TreeGrafter"/>
</dbReference>
<dbReference type="PRINTS" id="PR00812">
    <property type="entry name" value="BCTERIALGSPF"/>
</dbReference>
<evidence type="ECO:0000256" key="2">
    <source>
        <dbReference type="ARBA" id="ARBA00005745"/>
    </source>
</evidence>
<protein>
    <submittedName>
        <fullName evidence="10">Type II secretion system F family protein</fullName>
    </submittedName>
</protein>
<keyword evidence="11" id="KW-1185">Reference proteome</keyword>
<dbReference type="RefSeq" id="WP_260977295.1">
    <property type="nucleotide sequence ID" value="NZ_JAOANI010000028.1"/>
</dbReference>
<keyword evidence="4" id="KW-0997">Cell inner membrane</keyword>
<evidence type="ECO:0000256" key="6">
    <source>
        <dbReference type="ARBA" id="ARBA00022989"/>
    </source>
</evidence>
<comment type="similarity">
    <text evidence="2">Belongs to the GSP F family.</text>
</comment>
<accession>A0A9X2WIM4</accession>
<evidence type="ECO:0000313" key="11">
    <source>
        <dbReference type="Proteomes" id="UP001147830"/>
    </source>
</evidence>
<reference evidence="10" key="1">
    <citation type="journal article" date="2022" name="Front. Microbiol.">
        <title>Genome-based taxonomic rearrangement of Oceanobacter-related bacteria including the description of Thalassolituus hydrocarbonoclasticus sp. nov. and Thalassolituus pacificus sp. nov. and emended description of the genus Thalassolituus.</title>
        <authorList>
            <person name="Dong C."/>
            <person name="Wei L."/>
            <person name="Wang J."/>
            <person name="Lai Q."/>
            <person name="Huang Z."/>
            <person name="Shao Z."/>
        </authorList>
    </citation>
    <scope>NUCLEOTIDE SEQUENCE</scope>
    <source>
        <strain evidence="10">59MF3M-4</strain>
    </source>
</reference>
<dbReference type="PANTHER" id="PTHR30012">
    <property type="entry name" value="GENERAL SECRETION PATHWAY PROTEIN"/>
    <property type="match status" value="1"/>
</dbReference>
<dbReference type="InterPro" id="IPR003004">
    <property type="entry name" value="GspF/PilC"/>
</dbReference>
<evidence type="ECO:0000256" key="3">
    <source>
        <dbReference type="ARBA" id="ARBA00022475"/>
    </source>
</evidence>
<feature type="transmembrane region" description="Helical" evidence="8">
    <location>
        <begin position="172"/>
        <end position="194"/>
    </location>
</feature>
<dbReference type="Pfam" id="PF00482">
    <property type="entry name" value="T2SSF"/>
    <property type="match status" value="2"/>
</dbReference>
<dbReference type="InterPro" id="IPR042094">
    <property type="entry name" value="T2SS_GspF_sf"/>
</dbReference>
<reference evidence="10" key="2">
    <citation type="submission" date="2022-08" db="EMBL/GenBank/DDBJ databases">
        <authorList>
            <person name="Dong C."/>
        </authorList>
    </citation>
    <scope>NUCLEOTIDE SEQUENCE</scope>
    <source>
        <strain evidence="10">59MF3M-4</strain>
    </source>
</reference>
<keyword evidence="6 8" id="KW-1133">Transmembrane helix</keyword>
<name>A0A9X2WIM4_9GAMM</name>
<dbReference type="PANTHER" id="PTHR30012:SF4">
    <property type="entry name" value="MSHA BIOGENESIS PROTEIN MSHG"/>
    <property type="match status" value="1"/>
</dbReference>
<evidence type="ECO:0000259" key="9">
    <source>
        <dbReference type="Pfam" id="PF00482"/>
    </source>
</evidence>
<feature type="domain" description="Type II secretion system protein GspF" evidence="9">
    <location>
        <begin position="275"/>
        <end position="397"/>
    </location>
</feature>